<evidence type="ECO:0000313" key="8">
    <source>
        <dbReference type="Proteomes" id="UP000011863"/>
    </source>
</evidence>
<comment type="catalytic activity">
    <reaction evidence="5">
        <text>N(6)-[(R)-lipoyl]-L-lysyl-[protein] + 2-oxoglutarate + H(+) = N(6)-[(R)-S(8)-succinyldihydrolipoyl]-L-lysyl-[protein] + CO2</text>
        <dbReference type="Rhea" id="RHEA:12188"/>
        <dbReference type="Rhea" id="RHEA-COMP:10474"/>
        <dbReference type="Rhea" id="RHEA-COMP:20092"/>
        <dbReference type="ChEBI" id="CHEBI:15378"/>
        <dbReference type="ChEBI" id="CHEBI:16526"/>
        <dbReference type="ChEBI" id="CHEBI:16810"/>
        <dbReference type="ChEBI" id="CHEBI:83099"/>
        <dbReference type="ChEBI" id="CHEBI:83120"/>
        <dbReference type="EC" id="1.2.4.2"/>
    </reaction>
</comment>
<evidence type="ECO:0000256" key="3">
    <source>
        <dbReference type="ARBA" id="ARBA00023002"/>
    </source>
</evidence>
<evidence type="ECO:0000256" key="5">
    <source>
        <dbReference type="ARBA" id="ARBA00051911"/>
    </source>
</evidence>
<evidence type="ECO:0000259" key="6">
    <source>
        <dbReference type="SMART" id="SM00861"/>
    </source>
</evidence>
<dbReference type="Gene3D" id="3.40.50.970">
    <property type="match status" value="2"/>
</dbReference>
<dbReference type="Pfam" id="PF02779">
    <property type="entry name" value="Transket_pyr"/>
    <property type="match status" value="1"/>
</dbReference>
<dbReference type="PANTHER" id="PTHR42980:SF1">
    <property type="entry name" value="2-OXOISOVALERATE DEHYDROGENASE SUBUNIT BETA, MITOCHONDRIAL"/>
    <property type="match status" value="1"/>
</dbReference>
<dbReference type="GO" id="GO:0000287">
    <property type="term" value="F:magnesium ion binding"/>
    <property type="evidence" value="ECO:0007669"/>
    <property type="project" value="UniProtKB-ARBA"/>
</dbReference>
<dbReference type="SUPFAM" id="SSF52922">
    <property type="entry name" value="TK C-terminal domain-like"/>
    <property type="match status" value="1"/>
</dbReference>
<dbReference type="Proteomes" id="UP000011863">
    <property type="component" value="Chromosome"/>
</dbReference>
<dbReference type="InterPro" id="IPR005475">
    <property type="entry name" value="Transketolase-like_Pyr-bd"/>
</dbReference>
<dbReference type="InterPro" id="IPR001017">
    <property type="entry name" value="DH_E1"/>
</dbReference>
<dbReference type="SUPFAM" id="SSF52518">
    <property type="entry name" value="Thiamin diphosphate-binding fold (THDP-binding)"/>
    <property type="match status" value="2"/>
</dbReference>
<gene>
    <name evidence="7" type="ORF">YM304_38990</name>
</gene>
<evidence type="ECO:0000256" key="1">
    <source>
        <dbReference type="ARBA" id="ARBA00001964"/>
    </source>
</evidence>
<reference evidence="7 8" key="1">
    <citation type="journal article" date="2013" name="Int. J. Syst. Evol. Microbiol.">
        <title>Ilumatobacter nonamiense sp. nov. and Ilumatobacter coccineum sp. nov., isolated from seashore sand.</title>
        <authorList>
            <person name="Matsumoto A."/>
            <person name="Kasai H."/>
            <person name="Matsuo Y."/>
            <person name="Shizuri Y."/>
            <person name="Ichikawa N."/>
            <person name="Fujita N."/>
            <person name="Omura S."/>
            <person name="Takahashi Y."/>
        </authorList>
    </citation>
    <scope>NUCLEOTIDE SEQUENCE [LARGE SCALE GENOMIC DNA]</scope>
    <source>
        <strain evidence="8">NBRC 103263 / KCTC 29153 / YM16-304</strain>
    </source>
</reference>
<dbReference type="Pfam" id="PF00676">
    <property type="entry name" value="E1_dh"/>
    <property type="match status" value="1"/>
</dbReference>
<evidence type="ECO:0000256" key="4">
    <source>
        <dbReference type="ARBA" id="ARBA00023052"/>
    </source>
</evidence>
<evidence type="ECO:0000256" key="2">
    <source>
        <dbReference type="ARBA" id="ARBA00022532"/>
    </source>
</evidence>
<dbReference type="RefSeq" id="WP_015443460.1">
    <property type="nucleotide sequence ID" value="NC_020520.1"/>
</dbReference>
<dbReference type="AlphaFoldDB" id="A0A6C7ED18"/>
<dbReference type="InterPro" id="IPR029061">
    <property type="entry name" value="THDP-binding"/>
</dbReference>
<dbReference type="GO" id="GO:0004591">
    <property type="term" value="F:oxoglutarate dehydrogenase (succinyl-transferring) activity"/>
    <property type="evidence" value="ECO:0007669"/>
    <property type="project" value="UniProtKB-EC"/>
</dbReference>
<dbReference type="Gene3D" id="3.40.50.920">
    <property type="match status" value="1"/>
</dbReference>
<keyword evidence="8" id="KW-1185">Reference proteome</keyword>
<dbReference type="GO" id="GO:0006099">
    <property type="term" value="P:tricarboxylic acid cycle"/>
    <property type="evidence" value="ECO:0007669"/>
    <property type="project" value="UniProtKB-KW"/>
</dbReference>
<organism evidence="7 8">
    <name type="scientific">Ilumatobacter coccineus (strain NBRC 103263 / KCTC 29153 / YM16-304)</name>
    <dbReference type="NCBI Taxonomy" id="1313172"/>
    <lineage>
        <taxon>Bacteria</taxon>
        <taxon>Bacillati</taxon>
        <taxon>Actinomycetota</taxon>
        <taxon>Acidimicrobiia</taxon>
        <taxon>Acidimicrobiales</taxon>
        <taxon>Ilumatobacteraceae</taxon>
        <taxon>Ilumatobacter</taxon>
    </lineage>
</organism>
<keyword evidence="4" id="KW-0786">Thiamine pyrophosphate</keyword>
<protein>
    <submittedName>
        <fullName evidence="7">Putative oxidoreductase</fullName>
    </submittedName>
</protein>
<dbReference type="KEGG" id="aym:YM304_38990"/>
<dbReference type="GO" id="GO:0009083">
    <property type="term" value="P:branched-chain amino acid catabolic process"/>
    <property type="evidence" value="ECO:0007669"/>
    <property type="project" value="TreeGrafter"/>
</dbReference>
<accession>A0A6C7ED18</accession>
<comment type="cofactor">
    <cofactor evidence="1">
        <name>thiamine diphosphate</name>
        <dbReference type="ChEBI" id="CHEBI:58937"/>
    </cofactor>
</comment>
<proteinExistence type="predicted"/>
<dbReference type="EMBL" id="AP012057">
    <property type="protein sequence ID" value="BAN04213.1"/>
    <property type="molecule type" value="Genomic_DNA"/>
</dbReference>
<dbReference type="OrthoDB" id="4009369at2"/>
<keyword evidence="3" id="KW-0560">Oxidoreductase</keyword>
<dbReference type="PANTHER" id="PTHR42980">
    <property type="entry name" value="2-OXOISOVALERATE DEHYDROGENASE SUBUNIT BETA-RELATED"/>
    <property type="match status" value="1"/>
</dbReference>
<dbReference type="InterPro" id="IPR033248">
    <property type="entry name" value="Transketolase_C"/>
</dbReference>
<dbReference type="GO" id="GO:0007584">
    <property type="term" value="P:response to nutrient"/>
    <property type="evidence" value="ECO:0007669"/>
    <property type="project" value="TreeGrafter"/>
</dbReference>
<dbReference type="SMART" id="SM00861">
    <property type="entry name" value="Transket_pyr"/>
    <property type="match status" value="1"/>
</dbReference>
<keyword evidence="2" id="KW-0816">Tricarboxylic acid cycle</keyword>
<sequence>MTTELPADLDALEQALLERVGALRPSATSPVGVDPLTAATLLEAEVTSRLVDHTARWLRAEHGAGYYTIGSAGHEANAAIALALRPTDPALLHYRSGGFFMARSMQARQHGIAVGDPVVDVLRGMLARTTDPISGGRHKVFGSHPLSIIPQTSTIASHLPRAVGLALSFGIGEREEQVWPADSVVVCSFGDASLNHSTAQGAINWAGQSAHAGKRVPLLFVCEDNGIGLSVPSPNGWVAESTARRAGIRSIRVDGSDPAAALPRLDDFVDTVRADGAPGLIHLDTVRFLGHAGTDVETAYRTPAELTADRLRDPLVGAARLAIDAGTCTGGEFVEWYLDLRDTIRATALELRAEPEFATADEVMRPLRSGPAALPPPTPADLVLQVTRPVEPVTSRSEPHGDLGGEGLTLARTINRMLSEVLADDDSTLVFGEDVGRKGGVYGVTRGLQQRFGEARVFDTLLDEQSILGLALGASLNGFLPIPEIQYLAYLHNAEDQIRGEAATLGFFSDRQYANPMVIRIASYGYQKGFGGHFHNDNSIAVLRDIPGIVIASPAHPSDAAGMLAACVAEAGSNGTVCVFLEPIARYHDTDLHDAGDSGWLAPFDPTPTPLGRARTWGDGDDLTIITWGNGLLLSLQAQRRLADDHGVAARVVDLRWIAPMPLDDLVREASATGRVLVVDETRRTGGVGERIVAELVDAGFVGSIRRVASHDSFIPLGAAANLVLVGDDDIVAAALA</sequence>
<feature type="domain" description="Transketolase-like pyrimidine-binding" evidence="6">
    <location>
        <begin position="408"/>
        <end position="589"/>
    </location>
</feature>
<name>A0A6C7ED18_ILUCY</name>
<evidence type="ECO:0000313" key="7">
    <source>
        <dbReference type="EMBL" id="BAN04213.1"/>
    </source>
</evidence>
<dbReference type="Pfam" id="PF02780">
    <property type="entry name" value="Transketolase_C"/>
    <property type="match status" value="1"/>
</dbReference>
<dbReference type="InterPro" id="IPR009014">
    <property type="entry name" value="Transketo_C/PFOR_II"/>
</dbReference>